<feature type="non-terminal residue" evidence="1">
    <location>
        <position position="1"/>
    </location>
</feature>
<feature type="non-terminal residue" evidence="1">
    <location>
        <position position="133"/>
    </location>
</feature>
<dbReference type="AlphaFoldDB" id="A0A1A6H7Y8"/>
<organism evidence="1 2">
    <name type="scientific">Neotoma lepida</name>
    <name type="common">Desert woodrat</name>
    <dbReference type="NCBI Taxonomy" id="56216"/>
    <lineage>
        <taxon>Eukaryota</taxon>
        <taxon>Metazoa</taxon>
        <taxon>Chordata</taxon>
        <taxon>Craniata</taxon>
        <taxon>Vertebrata</taxon>
        <taxon>Euteleostomi</taxon>
        <taxon>Mammalia</taxon>
        <taxon>Eutheria</taxon>
        <taxon>Euarchontoglires</taxon>
        <taxon>Glires</taxon>
        <taxon>Rodentia</taxon>
        <taxon>Myomorpha</taxon>
        <taxon>Muroidea</taxon>
        <taxon>Cricetidae</taxon>
        <taxon>Neotominae</taxon>
        <taxon>Neotoma</taxon>
    </lineage>
</organism>
<comment type="caution">
    <text evidence="1">The sequence shown here is derived from an EMBL/GenBank/DDBJ whole genome shotgun (WGS) entry which is preliminary data.</text>
</comment>
<reference evidence="1 2" key="1">
    <citation type="submission" date="2016-06" db="EMBL/GenBank/DDBJ databases">
        <title>The Draft Genome Sequence and Annotation of the Desert Woodrat Neotoma lepida.</title>
        <authorList>
            <person name="Campbell M."/>
            <person name="Oakeson K.F."/>
            <person name="Yandell M."/>
            <person name="Halpert J.R."/>
            <person name="Dearing D."/>
        </authorList>
    </citation>
    <scope>NUCLEOTIDE SEQUENCE [LARGE SCALE GENOMIC DNA]</scope>
    <source>
        <strain evidence="1">417</strain>
        <tissue evidence="1">Liver</tissue>
    </source>
</reference>
<accession>A0A1A6H7Y8</accession>
<evidence type="ECO:0000313" key="1">
    <source>
        <dbReference type="EMBL" id="OBS74414.1"/>
    </source>
</evidence>
<keyword evidence="2" id="KW-1185">Reference proteome</keyword>
<protein>
    <submittedName>
        <fullName evidence="1">Uncharacterized protein</fullName>
    </submittedName>
</protein>
<dbReference type="Proteomes" id="UP000092124">
    <property type="component" value="Unassembled WGS sequence"/>
</dbReference>
<dbReference type="EMBL" id="LZPO01044431">
    <property type="protein sequence ID" value="OBS74414.1"/>
    <property type="molecule type" value="Genomic_DNA"/>
</dbReference>
<gene>
    <name evidence="1" type="ORF">A6R68_15049</name>
</gene>
<evidence type="ECO:0000313" key="2">
    <source>
        <dbReference type="Proteomes" id="UP000092124"/>
    </source>
</evidence>
<sequence>APARCVPSPGVPETLASAPRVHTRGAVGALAERQEPAKVGSTVQNVSQLPAPWQGAPPCHCTLPVPTSPNTVHFLSPGGSGHPSLAPAPLPANPAANGVAAAQYRGAAHTITAPQDRRRARPGVGCARQLWAL</sequence>
<name>A0A1A6H7Y8_NEOLE</name>
<proteinExistence type="predicted"/>